<dbReference type="Proteomes" id="UP001303046">
    <property type="component" value="Unassembled WGS sequence"/>
</dbReference>
<comment type="caution">
    <text evidence="1">The sequence shown here is derived from an EMBL/GenBank/DDBJ whole genome shotgun (WGS) entry which is preliminary data.</text>
</comment>
<proteinExistence type="predicted"/>
<reference evidence="1 2" key="1">
    <citation type="submission" date="2023-08" db="EMBL/GenBank/DDBJ databases">
        <title>A Necator americanus chromosomal reference genome.</title>
        <authorList>
            <person name="Ilik V."/>
            <person name="Petrzelkova K.J."/>
            <person name="Pardy F."/>
            <person name="Fuh T."/>
            <person name="Niatou-Singa F.S."/>
            <person name="Gouil Q."/>
            <person name="Baker L."/>
            <person name="Ritchie M.E."/>
            <person name="Jex A.R."/>
            <person name="Gazzola D."/>
            <person name="Li H."/>
            <person name="Toshio Fujiwara R."/>
            <person name="Zhan B."/>
            <person name="Aroian R.V."/>
            <person name="Pafco B."/>
            <person name="Schwarz E.M."/>
        </authorList>
    </citation>
    <scope>NUCLEOTIDE SEQUENCE [LARGE SCALE GENOMIC DNA]</scope>
    <source>
        <strain evidence="1 2">Aroian</strain>
        <tissue evidence="1">Whole animal</tissue>
    </source>
</reference>
<sequence>MSALLSQTSYPHIKTYAGLINGTATRSLYKTLVTHSCGTWWSVALPSLANEALTKAITPKRYLLFSKEDQYQSWVQLKKINEKIRFNMPRFKDSRTTVNTIRCFDSY</sequence>
<evidence type="ECO:0000313" key="1">
    <source>
        <dbReference type="EMBL" id="KAK6728129.1"/>
    </source>
</evidence>
<name>A0ABR1BST8_NECAM</name>
<keyword evidence="2" id="KW-1185">Reference proteome</keyword>
<dbReference type="EMBL" id="JAVFWL010000001">
    <property type="protein sequence ID" value="KAK6728129.1"/>
    <property type="molecule type" value="Genomic_DNA"/>
</dbReference>
<accession>A0ABR1BST8</accession>
<evidence type="ECO:0000313" key="2">
    <source>
        <dbReference type="Proteomes" id="UP001303046"/>
    </source>
</evidence>
<protein>
    <submittedName>
        <fullName evidence="1">Uncharacterized protein</fullName>
    </submittedName>
</protein>
<organism evidence="1 2">
    <name type="scientific">Necator americanus</name>
    <name type="common">Human hookworm</name>
    <dbReference type="NCBI Taxonomy" id="51031"/>
    <lineage>
        <taxon>Eukaryota</taxon>
        <taxon>Metazoa</taxon>
        <taxon>Ecdysozoa</taxon>
        <taxon>Nematoda</taxon>
        <taxon>Chromadorea</taxon>
        <taxon>Rhabditida</taxon>
        <taxon>Rhabditina</taxon>
        <taxon>Rhabditomorpha</taxon>
        <taxon>Strongyloidea</taxon>
        <taxon>Ancylostomatidae</taxon>
        <taxon>Bunostominae</taxon>
        <taxon>Necator</taxon>
    </lineage>
</organism>
<gene>
    <name evidence="1" type="primary">Necator_chrI.g1778</name>
    <name evidence="1" type="ORF">RB195_005652</name>
</gene>